<dbReference type="SUPFAM" id="SSF53474">
    <property type="entry name" value="alpha/beta-Hydrolases"/>
    <property type="match status" value="1"/>
</dbReference>
<keyword evidence="3" id="KW-1185">Reference proteome</keyword>
<dbReference type="InterPro" id="IPR002918">
    <property type="entry name" value="Lipase_EstA/Esterase_EstB"/>
</dbReference>
<comment type="caution">
    <text evidence="2">The sequence shown here is derived from an EMBL/GenBank/DDBJ whole genome shotgun (WGS) entry which is preliminary data.</text>
</comment>
<dbReference type="EMBL" id="WRPP01000002">
    <property type="protein sequence ID" value="MVU77911.1"/>
    <property type="molecule type" value="Genomic_DNA"/>
</dbReference>
<dbReference type="AlphaFoldDB" id="A0A7K1UUF9"/>
<dbReference type="Gene3D" id="3.40.50.1820">
    <property type="entry name" value="alpha/beta hydrolase"/>
    <property type="match status" value="1"/>
</dbReference>
<dbReference type="PANTHER" id="PTHR32015:SF1">
    <property type="entry name" value="LIPASE"/>
    <property type="match status" value="1"/>
</dbReference>
<accession>A0A7K1UUF9</accession>
<dbReference type="InterPro" id="IPR029058">
    <property type="entry name" value="AB_hydrolase_fold"/>
</dbReference>
<gene>
    <name evidence="2" type="ORF">GPX89_11725</name>
</gene>
<keyword evidence="1" id="KW-0732">Signal</keyword>
<feature type="signal peptide" evidence="1">
    <location>
        <begin position="1"/>
        <end position="31"/>
    </location>
</feature>
<feature type="chain" id="PRO_5038450416" evidence="1">
    <location>
        <begin position="32"/>
        <end position="341"/>
    </location>
</feature>
<dbReference type="GO" id="GO:0016042">
    <property type="term" value="P:lipid catabolic process"/>
    <property type="evidence" value="ECO:0007669"/>
    <property type="project" value="InterPro"/>
</dbReference>
<dbReference type="PANTHER" id="PTHR32015">
    <property type="entry name" value="FASTING INDUCED LIPASE"/>
    <property type="match status" value="1"/>
</dbReference>
<dbReference type="Proteomes" id="UP000466794">
    <property type="component" value="Unassembled WGS sequence"/>
</dbReference>
<evidence type="ECO:0000313" key="2">
    <source>
        <dbReference type="EMBL" id="MVU77911.1"/>
    </source>
</evidence>
<name>A0A7K1UUF9_9NOCA</name>
<dbReference type="GO" id="GO:0016298">
    <property type="term" value="F:lipase activity"/>
    <property type="evidence" value="ECO:0007669"/>
    <property type="project" value="TreeGrafter"/>
</dbReference>
<organism evidence="2 3">
    <name type="scientific">Nocardia terrae</name>
    <dbReference type="NCBI Taxonomy" id="2675851"/>
    <lineage>
        <taxon>Bacteria</taxon>
        <taxon>Bacillati</taxon>
        <taxon>Actinomycetota</taxon>
        <taxon>Actinomycetes</taxon>
        <taxon>Mycobacteriales</taxon>
        <taxon>Nocardiaceae</taxon>
        <taxon>Nocardia</taxon>
    </lineage>
</organism>
<dbReference type="Pfam" id="PF01674">
    <property type="entry name" value="Lipase_2"/>
    <property type="match status" value="1"/>
</dbReference>
<evidence type="ECO:0000313" key="3">
    <source>
        <dbReference type="Proteomes" id="UP000466794"/>
    </source>
</evidence>
<reference evidence="2 3" key="1">
    <citation type="submission" date="2019-12" db="EMBL/GenBank/DDBJ databases">
        <title>Nocardia sp. nov. ET3-3 isolated from soil.</title>
        <authorList>
            <person name="Kanchanasin P."/>
            <person name="Tanasupawat S."/>
            <person name="Yuki M."/>
            <person name="Kudo T."/>
        </authorList>
    </citation>
    <scope>NUCLEOTIDE SEQUENCE [LARGE SCALE GENOMIC DNA]</scope>
    <source>
        <strain evidence="2 3">ET3-3</strain>
    </source>
</reference>
<sequence>MGQQRNRTRGLIRRVAPVGVMALAAAVIGSAATPTGTYAQAEPLAAVAVLNVPTQQGPPQTEHLAAARYLKEHPDAAPQGANDFGCKPTAQHPRPVVLAHGTDSSAYSDWSGIAPLLSQAGICVFALNYGGKPGKDSYGTEDVWESSAQIGTFVDQVLAATGATQVDLVGFSQGASVTRYWINKLGGAPKVGQWIGLASPSYGGVMYGLVPIADAVPGIYTLVEMGSSLAAVQQAAGAPFIRDLNAGGDTVPGVKYTTVGSRVDEMIQPNTNIALHGAGATNIVLQDLCSDDLTGHFHLVYDPYVQRLVVNLLDPEHAVTPACVPVALGTGISDVILAAHS</sequence>
<evidence type="ECO:0000256" key="1">
    <source>
        <dbReference type="SAM" id="SignalP"/>
    </source>
</evidence>
<proteinExistence type="predicted"/>
<protein>
    <submittedName>
        <fullName evidence="2">Lipase</fullName>
    </submittedName>
</protein>